<organism evidence="1 2">
    <name type="scientific">Paenibacillus cisolokensis</name>
    <dbReference type="NCBI Taxonomy" id="1658519"/>
    <lineage>
        <taxon>Bacteria</taxon>
        <taxon>Bacillati</taxon>
        <taxon>Bacillota</taxon>
        <taxon>Bacilli</taxon>
        <taxon>Bacillales</taxon>
        <taxon>Paenibacillaceae</taxon>
        <taxon>Paenibacillus</taxon>
    </lineage>
</organism>
<protein>
    <submittedName>
        <fullName evidence="1">Uncharacterized protein</fullName>
    </submittedName>
</protein>
<sequence>MCKHGDTVPVFTIHNRKTVPVDRCIADEIAELNRRGVETLGCCCSHFNAGKIVEYSNGFGRWKEHTPPPSALIDEKSVDLAKELGYVPFPYYYADGEYRGVWQMQLKTGDITNRQRNISAEIKQREDVE</sequence>
<comment type="caution">
    <text evidence="1">The sequence shown here is derived from an EMBL/GenBank/DDBJ whole genome shotgun (WGS) entry which is preliminary data.</text>
</comment>
<dbReference type="Proteomes" id="UP000680304">
    <property type="component" value="Unassembled WGS sequence"/>
</dbReference>
<evidence type="ECO:0000313" key="1">
    <source>
        <dbReference type="EMBL" id="GIQ63688.1"/>
    </source>
</evidence>
<gene>
    <name evidence="1" type="ORF">PACILC2_22560</name>
</gene>
<name>A0ABQ4N694_9BACL</name>
<keyword evidence="2" id="KW-1185">Reference proteome</keyword>
<dbReference type="EMBL" id="BOVJ01000068">
    <property type="protein sequence ID" value="GIQ63688.1"/>
    <property type="molecule type" value="Genomic_DNA"/>
</dbReference>
<dbReference type="RefSeq" id="WP_213528772.1">
    <property type="nucleotide sequence ID" value="NZ_BOVJ01000068.1"/>
</dbReference>
<evidence type="ECO:0000313" key="2">
    <source>
        <dbReference type="Proteomes" id="UP000680304"/>
    </source>
</evidence>
<accession>A0ABQ4N694</accession>
<proteinExistence type="predicted"/>
<reference evidence="1 2" key="1">
    <citation type="submission" date="2021-04" db="EMBL/GenBank/DDBJ databases">
        <title>Draft genome sequence of Paenibacillus cisolokensis, LC2-13A.</title>
        <authorList>
            <person name="Uke A."/>
            <person name="Chhe C."/>
            <person name="Baramee S."/>
            <person name="Kosugi A."/>
        </authorList>
    </citation>
    <scope>NUCLEOTIDE SEQUENCE [LARGE SCALE GENOMIC DNA]</scope>
    <source>
        <strain evidence="1 2">LC2-13A</strain>
    </source>
</reference>